<sequence>MALPTKPVLVGMTLGATAATALAMTGAGSDIRAFADEMLAPSFDKSKLAIFDDSLFTIETEPNVSLEATHTAVVRKIEFGRTSFVKIMTTPSGTYSTDGLASPHVRYPGIHVTPLTGAGVPVTSVAFWSDKSGWTVAPLLSAGSIFALGN</sequence>
<accession>A0A5B9DMH3</accession>
<gene>
    <name evidence="1" type="ORF">FNA67_05480</name>
</gene>
<dbReference type="EMBL" id="CP041690">
    <property type="protein sequence ID" value="QEE19658.1"/>
    <property type="molecule type" value="Genomic_DNA"/>
</dbReference>
<organism evidence="1 2">
    <name type="scientific">Paradevosia tibetensis</name>
    <dbReference type="NCBI Taxonomy" id="1447062"/>
    <lineage>
        <taxon>Bacteria</taxon>
        <taxon>Pseudomonadati</taxon>
        <taxon>Pseudomonadota</taxon>
        <taxon>Alphaproteobacteria</taxon>
        <taxon>Hyphomicrobiales</taxon>
        <taxon>Devosiaceae</taxon>
        <taxon>Paradevosia</taxon>
    </lineage>
</organism>
<dbReference type="RefSeq" id="WP_147655329.1">
    <property type="nucleotide sequence ID" value="NZ_BMFM01000001.1"/>
</dbReference>
<name>A0A5B9DMH3_9HYPH</name>
<evidence type="ECO:0000313" key="2">
    <source>
        <dbReference type="Proteomes" id="UP000321062"/>
    </source>
</evidence>
<evidence type="ECO:0000313" key="1">
    <source>
        <dbReference type="EMBL" id="QEE19658.1"/>
    </source>
</evidence>
<keyword evidence="2" id="KW-1185">Reference proteome</keyword>
<dbReference type="AlphaFoldDB" id="A0A5B9DMH3"/>
<dbReference type="OrthoDB" id="7960896at2"/>
<dbReference type="KEGG" id="yti:FNA67_05480"/>
<protein>
    <submittedName>
        <fullName evidence="1">Uncharacterized protein</fullName>
    </submittedName>
</protein>
<reference evidence="1 2" key="1">
    <citation type="journal article" date="2015" name="Int. J. Syst. Evol. Microbiol.">
        <title>Youhaiella tibetensis gen. nov., sp. nov., isolated from subsurface sediment.</title>
        <authorList>
            <person name="Wang Y.X."/>
            <person name="Huang F.Q."/>
            <person name="Nogi Y."/>
            <person name="Pang S.J."/>
            <person name="Wang P.K."/>
            <person name="Lv J."/>
        </authorList>
    </citation>
    <scope>NUCLEOTIDE SEQUENCE [LARGE SCALE GENOMIC DNA]</scope>
    <source>
        <strain evidence="2">fig4</strain>
    </source>
</reference>
<proteinExistence type="predicted"/>
<dbReference type="Proteomes" id="UP000321062">
    <property type="component" value="Chromosome"/>
</dbReference>